<dbReference type="InterPro" id="IPR020547">
    <property type="entry name" value="ATP_synth_F1_esu_C"/>
</dbReference>
<dbReference type="RefSeq" id="WP_109604479.1">
    <property type="nucleotide sequence ID" value="NZ_JAMHJO010000006.1"/>
</dbReference>
<keyword evidence="6 8" id="KW-0139">CF(1)</keyword>
<keyword evidence="3 8" id="KW-0813">Transport</keyword>
<keyword evidence="8" id="KW-0375">Hydrogen ion transport</keyword>
<dbReference type="InterPro" id="IPR036771">
    <property type="entry name" value="ATPsynth_dsu/esu_N"/>
</dbReference>
<evidence type="ECO:0000256" key="5">
    <source>
        <dbReference type="ARBA" id="ARBA00023136"/>
    </source>
</evidence>
<evidence type="ECO:0000256" key="6">
    <source>
        <dbReference type="ARBA" id="ARBA00023196"/>
    </source>
</evidence>
<comment type="subunit">
    <text evidence="8 9">F-type ATPases have 2 components, CF(1) - the catalytic core - and CF(0) - the membrane proton channel. CF(1) has five subunits: alpha(3), beta(3), gamma(1), delta(1), epsilon(1). CF(0) has three main subunits: a, b and c.</text>
</comment>
<keyword evidence="4 8" id="KW-0406">Ion transport</keyword>
<comment type="function">
    <text evidence="8">Produces ATP from ADP in the presence of a proton gradient across the membrane.</text>
</comment>
<dbReference type="Proteomes" id="UP000245921">
    <property type="component" value="Unassembled WGS sequence"/>
</dbReference>
<dbReference type="PANTHER" id="PTHR13822:SF10">
    <property type="entry name" value="ATP SYNTHASE EPSILON CHAIN, CHLOROPLASTIC"/>
    <property type="match status" value="1"/>
</dbReference>
<sequence length="132" mass="14844">MFNVKIVTPEGIKEDIDARYVEFTTIDGSIGVLQDRLPIVAKLKFAPLKIISKDEKKLVYAVLGGLVDMDGKNFTVLTTEALKPDEIDVESARKAVEKAEEQLKKSDDFMQKTKLKSEIQRNMTKIDIANTK</sequence>
<dbReference type="SUPFAM" id="SSF51344">
    <property type="entry name" value="Epsilon subunit of F1F0-ATP synthase N-terminal domain"/>
    <property type="match status" value="1"/>
</dbReference>
<dbReference type="Pfam" id="PF00401">
    <property type="entry name" value="ATP-synt_DE"/>
    <property type="match status" value="1"/>
</dbReference>
<keyword evidence="5 8" id="KW-0472">Membrane</keyword>
<evidence type="ECO:0000256" key="4">
    <source>
        <dbReference type="ARBA" id="ARBA00023065"/>
    </source>
</evidence>
<comment type="subcellular location">
    <subcellularLocation>
        <location evidence="1 8">Cell membrane</location>
        <topology evidence="1 8">Peripheral membrane protein</topology>
    </subcellularLocation>
</comment>
<evidence type="ECO:0000256" key="2">
    <source>
        <dbReference type="ARBA" id="ARBA00005712"/>
    </source>
</evidence>
<dbReference type="CDD" id="cd12152">
    <property type="entry name" value="F1-ATPase_delta"/>
    <property type="match status" value="1"/>
</dbReference>
<keyword evidence="7 8" id="KW-0066">ATP synthesis</keyword>
<evidence type="ECO:0000256" key="7">
    <source>
        <dbReference type="ARBA" id="ARBA00023310"/>
    </source>
</evidence>
<dbReference type="HAMAP" id="MF_00530">
    <property type="entry name" value="ATP_synth_epsil_bac"/>
    <property type="match status" value="1"/>
</dbReference>
<dbReference type="SUPFAM" id="SSF46604">
    <property type="entry name" value="Epsilon subunit of F1F0-ATP synthase C-terminal domain"/>
    <property type="match status" value="1"/>
</dbReference>
<dbReference type="EMBL" id="QGGI01000006">
    <property type="protein sequence ID" value="PWJ95228.1"/>
    <property type="molecule type" value="Genomic_DNA"/>
</dbReference>
<keyword evidence="13" id="KW-1185">Reference proteome</keyword>
<comment type="similarity">
    <text evidence="2 8 9">Belongs to the ATPase epsilon chain family.</text>
</comment>
<dbReference type="GO" id="GO:0045259">
    <property type="term" value="C:proton-transporting ATP synthase complex"/>
    <property type="evidence" value="ECO:0007669"/>
    <property type="project" value="UniProtKB-KW"/>
</dbReference>
<reference evidence="12 13" key="1">
    <citation type="submission" date="2018-05" db="EMBL/GenBank/DDBJ databases">
        <title>Genomic Encyclopedia of Type Strains, Phase IV (KMG-IV): sequencing the most valuable type-strain genomes for metagenomic binning, comparative biology and taxonomic classification.</title>
        <authorList>
            <person name="Goeker M."/>
        </authorList>
    </citation>
    <scope>NUCLEOTIDE SEQUENCE [LARGE SCALE GENOMIC DNA]</scope>
    <source>
        <strain evidence="12 13">DSM 24906</strain>
    </source>
</reference>
<dbReference type="GO" id="GO:0046933">
    <property type="term" value="F:proton-transporting ATP synthase activity, rotational mechanism"/>
    <property type="evidence" value="ECO:0007669"/>
    <property type="project" value="UniProtKB-UniRule"/>
</dbReference>
<dbReference type="NCBIfam" id="TIGR01216">
    <property type="entry name" value="ATP_synt_epsi"/>
    <property type="match status" value="1"/>
</dbReference>
<dbReference type="InterPro" id="IPR020546">
    <property type="entry name" value="ATP_synth_F1_dsu/esu_N"/>
</dbReference>
<proteinExistence type="inferred from homology"/>
<protein>
    <recommendedName>
        <fullName evidence="8">ATP synthase epsilon chain</fullName>
    </recommendedName>
    <alternativeName>
        <fullName evidence="8">ATP synthase F1 sector epsilon subunit</fullName>
    </alternativeName>
    <alternativeName>
        <fullName evidence="8">F-ATPase epsilon subunit</fullName>
    </alternativeName>
</protein>
<evidence type="ECO:0000256" key="3">
    <source>
        <dbReference type="ARBA" id="ARBA00022448"/>
    </source>
</evidence>
<dbReference type="Gene3D" id="2.60.15.10">
    <property type="entry name" value="F0F1 ATP synthase delta/epsilon subunit, N-terminal"/>
    <property type="match status" value="1"/>
</dbReference>
<name>A0AA45HIY3_9BACT</name>
<evidence type="ECO:0000313" key="13">
    <source>
        <dbReference type="Proteomes" id="UP000245921"/>
    </source>
</evidence>
<comment type="caution">
    <text evidence="12">The sequence shown here is derived from an EMBL/GenBank/DDBJ whole genome shotgun (WGS) entry which is preliminary data.</text>
</comment>
<keyword evidence="8" id="KW-1003">Cell membrane</keyword>
<feature type="domain" description="ATP synthase epsilon subunit C-terminal" evidence="10">
    <location>
        <begin position="85"/>
        <end position="129"/>
    </location>
</feature>
<evidence type="ECO:0000256" key="8">
    <source>
        <dbReference type="HAMAP-Rule" id="MF_00530"/>
    </source>
</evidence>
<gene>
    <name evidence="8" type="primary">atpC</name>
    <name evidence="12" type="ORF">C7380_10635</name>
</gene>
<evidence type="ECO:0000313" key="12">
    <source>
        <dbReference type="EMBL" id="PWJ95228.1"/>
    </source>
</evidence>
<evidence type="ECO:0000256" key="9">
    <source>
        <dbReference type="RuleBase" id="RU003656"/>
    </source>
</evidence>
<dbReference type="Pfam" id="PF02823">
    <property type="entry name" value="ATP-synt_DE_N"/>
    <property type="match status" value="1"/>
</dbReference>
<dbReference type="InterPro" id="IPR036794">
    <property type="entry name" value="ATP_F1_dsu/esu_C_sf"/>
</dbReference>
<dbReference type="PANTHER" id="PTHR13822">
    <property type="entry name" value="ATP SYNTHASE DELTA/EPSILON CHAIN"/>
    <property type="match status" value="1"/>
</dbReference>
<evidence type="ECO:0000259" key="11">
    <source>
        <dbReference type="Pfam" id="PF02823"/>
    </source>
</evidence>
<dbReference type="InterPro" id="IPR001469">
    <property type="entry name" value="ATP_synth_F1_dsu/esu"/>
</dbReference>
<dbReference type="GO" id="GO:0005886">
    <property type="term" value="C:plasma membrane"/>
    <property type="evidence" value="ECO:0007669"/>
    <property type="project" value="UniProtKB-SubCell"/>
</dbReference>
<accession>A0AA45HIY3</accession>
<evidence type="ECO:0000256" key="1">
    <source>
        <dbReference type="ARBA" id="ARBA00004202"/>
    </source>
</evidence>
<dbReference type="AlphaFoldDB" id="A0AA45HIY3"/>
<evidence type="ECO:0000259" key="10">
    <source>
        <dbReference type="Pfam" id="PF00401"/>
    </source>
</evidence>
<dbReference type="GO" id="GO:0005524">
    <property type="term" value="F:ATP binding"/>
    <property type="evidence" value="ECO:0007669"/>
    <property type="project" value="UniProtKB-UniRule"/>
</dbReference>
<feature type="domain" description="ATP synthase F1 complex delta/epsilon subunit N-terminal" evidence="11">
    <location>
        <begin position="2"/>
        <end position="81"/>
    </location>
</feature>
<organism evidence="12 13">
    <name type="scientific">Oceanotoga teriensis</name>
    <dbReference type="NCBI Taxonomy" id="515440"/>
    <lineage>
        <taxon>Bacteria</taxon>
        <taxon>Thermotogati</taxon>
        <taxon>Thermotogota</taxon>
        <taxon>Thermotogae</taxon>
        <taxon>Petrotogales</taxon>
        <taxon>Petrotogaceae</taxon>
        <taxon>Oceanotoga</taxon>
    </lineage>
</organism>